<dbReference type="RefSeq" id="WP_127684264.1">
    <property type="nucleotide sequence ID" value="NZ_SACM01000006.1"/>
</dbReference>
<gene>
    <name evidence="1" type="ORF">EOD73_17130</name>
</gene>
<dbReference type="EMBL" id="SACM01000006">
    <property type="protein sequence ID" value="RVT82456.1"/>
    <property type="molecule type" value="Genomic_DNA"/>
</dbReference>
<evidence type="ECO:0000313" key="1">
    <source>
        <dbReference type="EMBL" id="RVT82456.1"/>
    </source>
</evidence>
<evidence type="ECO:0000313" key="2">
    <source>
        <dbReference type="Proteomes" id="UP000288587"/>
    </source>
</evidence>
<sequence>MPDATSPKDGAEFSGIPPDEQAAFAHYVAVGEAYMARFGHHVPQPAMVSFEAVTVQMEKALKLGKPISHNHDWWSYLPPGADA</sequence>
<comment type="caution">
    <text evidence="1">The sequence shown here is derived from an EMBL/GenBank/DDBJ whole genome shotgun (WGS) entry which is preliminary data.</text>
</comment>
<name>A0A437LAP2_9BURK</name>
<dbReference type="AlphaFoldDB" id="A0A437LAP2"/>
<keyword evidence="2" id="KW-1185">Reference proteome</keyword>
<dbReference type="Proteomes" id="UP000288587">
    <property type="component" value="Unassembled WGS sequence"/>
</dbReference>
<organism evidence="1 2">
    <name type="scientific">Inhella crocodyli</name>
    <dbReference type="NCBI Taxonomy" id="2499851"/>
    <lineage>
        <taxon>Bacteria</taxon>
        <taxon>Pseudomonadati</taxon>
        <taxon>Pseudomonadota</taxon>
        <taxon>Betaproteobacteria</taxon>
        <taxon>Burkholderiales</taxon>
        <taxon>Sphaerotilaceae</taxon>
        <taxon>Inhella</taxon>
    </lineage>
</organism>
<protein>
    <submittedName>
        <fullName evidence="1">Uncharacterized protein</fullName>
    </submittedName>
</protein>
<accession>A0A437LAP2</accession>
<proteinExistence type="predicted"/>
<reference evidence="1 2" key="1">
    <citation type="submission" date="2019-01" db="EMBL/GenBank/DDBJ databases">
        <authorList>
            <person name="Chen W.-M."/>
        </authorList>
    </citation>
    <scope>NUCLEOTIDE SEQUENCE [LARGE SCALE GENOMIC DNA]</scope>
    <source>
        <strain evidence="1 2">CCP-18</strain>
    </source>
</reference>